<dbReference type="EMBL" id="VWNA01000001">
    <property type="protein sequence ID" value="MQT11530.1"/>
    <property type="molecule type" value="Genomic_DNA"/>
</dbReference>
<accession>A0A6A7XXY1</accession>
<dbReference type="RefSeq" id="WP_153478305.1">
    <property type="nucleotide sequence ID" value="NZ_VWNA01000001.1"/>
</dbReference>
<dbReference type="AlphaFoldDB" id="A0A6A7XXY1"/>
<name>A0A6A7XXY1_9HYPH</name>
<organism evidence="2 3">
    <name type="scientific">Segnochrobactrum spirostomi</name>
    <dbReference type="NCBI Taxonomy" id="2608987"/>
    <lineage>
        <taxon>Bacteria</taxon>
        <taxon>Pseudomonadati</taxon>
        <taxon>Pseudomonadota</taxon>
        <taxon>Alphaproteobacteria</taxon>
        <taxon>Hyphomicrobiales</taxon>
        <taxon>Segnochrobactraceae</taxon>
        <taxon>Segnochrobactrum</taxon>
    </lineage>
</organism>
<reference evidence="2 3" key="1">
    <citation type="submission" date="2019-09" db="EMBL/GenBank/DDBJ databases">
        <title>Segnochrobactrum spirostomi gen. nov., sp. nov., isolated from the ciliate Spirostomum cf. yagiui and description of a novel family, Segnochrobactraceae fam. nov. within the order Rhizobiales of the class Alphaproteobacteria.</title>
        <authorList>
            <person name="Akter S."/>
            <person name="Shazib S.U.A."/>
            <person name="Shin M.K."/>
        </authorList>
    </citation>
    <scope>NUCLEOTIDE SEQUENCE [LARGE SCALE GENOMIC DNA]</scope>
    <source>
        <strain evidence="2 3">Sp-1</strain>
    </source>
</reference>
<evidence type="ECO:0000256" key="1">
    <source>
        <dbReference type="SAM" id="MobiDB-lite"/>
    </source>
</evidence>
<evidence type="ECO:0000313" key="3">
    <source>
        <dbReference type="Proteomes" id="UP000332515"/>
    </source>
</evidence>
<dbReference type="InterPro" id="IPR025227">
    <property type="entry name" value="DUF4169"/>
</dbReference>
<evidence type="ECO:0000313" key="2">
    <source>
        <dbReference type="EMBL" id="MQT11530.1"/>
    </source>
</evidence>
<sequence>MGDIVNLRQARKRKARAEREAAADANRVAFGRTKAERNATRDETERSERRLDAHRLARDDLED</sequence>
<dbReference type="Proteomes" id="UP000332515">
    <property type="component" value="Unassembled WGS sequence"/>
</dbReference>
<protein>
    <submittedName>
        <fullName evidence="2">DUF4169 family protein</fullName>
    </submittedName>
</protein>
<proteinExistence type="predicted"/>
<comment type="caution">
    <text evidence="2">The sequence shown here is derived from an EMBL/GenBank/DDBJ whole genome shotgun (WGS) entry which is preliminary data.</text>
</comment>
<feature type="compositionally biased region" description="Basic and acidic residues" evidence="1">
    <location>
        <begin position="33"/>
        <end position="63"/>
    </location>
</feature>
<feature type="region of interest" description="Disordered" evidence="1">
    <location>
        <begin position="1"/>
        <end position="63"/>
    </location>
</feature>
<keyword evidence="3" id="KW-1185">Reference proteome</keyword>
<gene>
    <name evidence="2" type="ORF">F0357_02335</name>
</gene>
<dbReference type="Pfam" id="PF13770">
    <property type="entry name" value="DUF4169"/>
    <property type="match status" value="1"/>
</dbReference>